<dbReference type="SMART" id="SM00354">
    <property type="entry name" value="HTH_LACI"/>
    <property type="match status" value="1"/>
</dbReference>
<dbReference type="SUPFAM" id="SSF47413">
    <property type="entry name" value="lambda repressor-like DNA-binding domains"/>
    <property type="match status" value="1"/>
</dbReference>
<dbReference type="PROSITE" id="PS50932">
    <property type="entry name" value="HTH_LACI_2"/>
    <property type="match status" value="1"/>
</dbReference>
<evidence type="ECO:0000256" key="2">
    <source>
        <dbReference type="ARBA" id="ARBA00023125"/>
    </source>
</evidence>
<comment type="caution">
    <text evidence="5">The sequence shown here is derived from an EMBL/GenBank/DDBJ whole genome shotgun (WGS) entry which is preliminary data.</text>
</comment>
<evidence type="ECO:0000259" key="4">
    <source>
        <dbReference type="PROSITE" id="PS50932"/>
    </source>
</evidence>
<dbReference type="Gene3D" id="1.10.260.40">
    <property type="entry name" value="lambda repressor-like DNA-binding domains"/>
    <property type="match status" value="1"/>
</dbReference>
<dbReference type="GO" id="GO:0000976">
    <property type="term" value="F:transcription cis-regulatory region binding"/>
    <property type="evidence" value="ECO:0007669"/>
    <property type="project" value="TreeGrafter"/>
</dbReference>
<dbReference type="Proteomes" id="UP000295008">
    <property type="component" value="Unassembled WGS sequence"/>
</dbReference>
<dbReference type="FunFam" id="1.10.260.40:FF:000002">
    <property type="entry name" value="HTH-type transcriptional repressor PurR"/>
    <property type="match status" value="1"/>
</dbReference>
<dbReference type="InterPro" id="IPR000843">
    <property type="entry name" value="HTH_LacI"/>
</dbReference>
<evidence type="ECO:0000313" key="5">
    <source>
        <dbReference type="EMBL" id="TCL74098.1"/>
    </source>
</evidence>
<evidence type="ECO:0000313" key="6">
    <source>
        <dbReference type="Proteomes" id="UP000295008"/>
    </source>
</evidence>
<dbReference type="PRINTS" id="PR00036">
    <property type="entry name" value="HTHLACI"/>
</dbReference>
<protein>
    <submittedName>
        <fullName evidence="5">LacI family transcriptional regulator</fullName>
    </submittedName>
</protein>
<dbReference type="InterPro" id="IPR046335">
    <property type="entry name" value="LacI/GalR-like_sensor"/>
</dbReference>
<dbReference type="PROSITE" id="PS00356">
    <property type="entry name" value="HTH_LACI_1"/>
    <property type="match status" value="1"/>
</dbReference>
<dbReference type="SUPFAM" id="SSF53822">
    <property type="entry name" value="Periplasmic binding protein-like I"/>
    <property type="match status" value="1"/>
</dbReference>
<dbReference type="Pfam" id="PF13377">
    <property type="entry name" value="Peripla_BP_3"/>
    <property type="match status" value="1"/>
</dbReference>
<dbReference type="PANTHER" id="PTHR30146">
    <property type="entry name" value="LACI-RELATED TRANSCRIPTIONAL REPRESSOR"/>
    <property type="match status" value="1"/>
</dbReference>
<feature type="domain" description="HTH lacI-type" evidence="4">
    <location>
        <begin position="2"/>
        <end position="56"/>
    </location>
</feature>
<name>A0A4R1S4A7_HYDET</name>
<evidence type="ECO:0000256" key="3">
    <source>
        <dbReference type="ARBA" id="ARBA00023163"/>
    </source>
</evidence>
<gene>
    <name evidence="5" type="ORF">EDC14_100433</name>
</gene>
<accession>A0A4R1S4A7</accession>
<sequence>MATIYDVAARAGVSPKTVSRVINHCATVKEETRQRVLDAIRALDYHPNAVAKSLKQQKTFNIGYVIPYGSDFVFRDPAQLEQIKGANDVLAASDYNLILSVPKSGRDALREVDSLLKHKNVDGLILYAMAGVEPLAREFEAKGLKYVSLGKCYPEQKYNFVEVEAPSGGYLGTRFLLNLGHREIAFLGEAPQFLEPDKESMISGCIRAYQEAGLEFPAQGVLPGDYSVECGYYAVERLLAKQPAPTAIFCASDPMAWGVLRALRERGLVPGKDIDVLGGDDLPLTQSLEPGLSAIHSKLYELGSLGAGILLECLRMEDEAAREIPGRYLQSELVVRQSTNGPTRDRA</sequence>
<dbReference type="EMBL" id="SLUN01000004">
    <property type="protein sequence ID" value="TCL74098.1"/>
    <property type="molecule type" value="Genomic_DNA"/>
</dbReference>
<dbReference type="CDD" id="cd01392">
    <property type="entry name" value="HTH_LacI"/>
    <property type="match status" value="1"/>
</dbReference>
<dbReference type="CDD" id="cd06267">
    <property type="entry name" value="PBP1_LacI_sugar_binding-like"/>
    <property type="match status" value="1"/>
</dbReference>
<dbReference type="InterPro" id="IPR010982">
    <property type="entry name" value="Lambda_DNA-bd_dom_sf"/>
</dbReference>
<dbReference type="OrthoDB" id="3180992at2"/>
<proteinExistence type="predicted"/>
<reference evidence="5 6" key="1">
    <citation type="submission" date="2019-03" db="EMBL/GenBank/DDBJ databases">
        <title>Genomic Encyclopedia of Type Strains, Phase IV (KMG-IV): sequencing the most valuable type-strain genomes for metagenomic binning, comparative biology and taxonomic classification.</title>
        <authorList>
            <person name="Goeker M."/>
        </authorList>
    </citation>
    <scope>NUCLEOTIDE SEQUENCE [LARGE SCALE GENOMIC DNA]</scope>
    <source>
        <strain evidence="5 6">LX-B</strain>
    </source>
</reference>
<dbReference type="AlphaFoldDB" id="A0A4R1S4A7"/>
<keyword evidence="3" id="KW-0804">Transcription</keyword>
<dbReference type="Gene3D" id="3.40.50.2300">
    <property type="match status" value="2"/>
</dbReference>
<evidence type="ECO:0000256" key="1">
    <source>
        <dbReference type="ARBA" id="ARBA00023015"/>
    </source>
</evidence>
<keyword evidence="1" id="KW-0805">Transcription regulation</keyword>
<dbReference type="PANTHER" id="PTHR30146:SF109">
    <property type="entry name" value="HTH-TYPE TRANSCRIPTIONAL REGULATOR GALS"/>
    <property type="match status" value="1"/>
</dbReference>
<dbReference type="RefSeq" id="WP_132013055.1">
    <property type="nucleotide sequence ID" value="NZ_SLUN01000004.1"/>
</dbReference>
<organism evidence="5 6">
    <name type="scientific">Hydrogenispora ethanolica</name>
    <dbReference type="NCBI Taxonomy" id="1082276"/>
    <lineage>
        <taxon>Bacteria</taxon>
        <taxon>Bacillati</taxon>
        <taxon>Bacillota</taxon>
        <taxon>Hydrogenispora</taxon>
    </lineage>
</organism>
<dbReference type="InterPro" id="IPR028082">
    <property type="entry name" value="Peripla_BP_I"/>
</dbReference>
<keyword evidence="6" id="KW-1185">Reference proteome</keyword>
<keyword evidence="2" id="KW-0238">DNA-binding</keyword>
<dbReference type="Pfam" id="PF00356">
    <property type="entry name" value="LacI"/>
    <property type="match status" value="1"/>
</dbReference>
<dbReference type="GO" id="GO:0003700">
    <property type="term" value="F:DNA-binding transcription factor activity"/>
    <property type="evidence" value="ECO:0007669"/>
    <property type="project" value="TreeGrafter"/>
</dbReference>